<sequence>MGPLGRAWLIAAIFAWALLSARRGLAEEAEASPSPPPSPSPTETESSAGTTGATPPTPNSPDATPEDSTPGATTPGGTPEPPSVSEHDPPVTNSTPPPAPPEDGRPGGAGNASRDGRPSGGGRPRPPRPSKAPPKERKWMLCEREAVAASYAEPLYVHCGVADNATGNARLELWFQRVGRFRSTRGDDEAVRNPFPRAPPVLLFVVQNGSIAYRSAELGGNYIFPSPADPRNLPLTVRSLTAATEGVYTWRRDMGAKSQRKVVTVTTHRAPAVSVEPQPALEGAGYAAVCRAAEYYPPRSTRLRWFRNGYPVEARHARDVFTVDDSGLFSRTSVLTLEDATPTAHPPNLRCDVSWFQSANMERRFYAAGTPAVYRPPELRVYFEGGEAVCEARCVPEGRVSLRWTVRDGIAPSRTEQTGVCAERPGLVNLRGVRLLSTTDGPVDYTCTATGYPAPLPEFSATATYDASPGLIGSPVLVSVVAVACGLGAVGLLLVAASCLRRKARARL</sequence>
<evidence type="ECO:0000256" key="16">
    <source>
        <dbReference type="SAM" id="Phobius"/>
    </source>
</evidence>
<evidence type="ECO:0000256" key="15">
    <source>
        <dbReference type="SAM" id="MobiDB-lite"/>
    </source>
</evidence>
<evidence type="ECO:0000256" key="6">
    <source>
        <dbReference type="ARBA" id="ARBA00022844"/>
    </source>
</evidence>
<evidence type="ECO:0000256" key="2">
    <source>
        <dbReference type="ARBA" id="ARBA00005284"/>
    </source>
</evidence>
<keyword evidence="10" id="KW-1233">Viral attachment to host adhesion receptor</keyword>
<keyword evidence="9" id="KW-1015">Disulfide bond</keyword>
<evidence type="ECO:0000256" key="12">
    <source>
        <dbReference type="ARBA" id="ARBA00023252"/>
    </source>
</evidence>
<evidence type="ECO:0000256" key="5">
    <source>
        <dbReference type="ARBA" id="ARBA00022804"/>
    </source>
</evidence>
<accession>A0A089N7W5</accession>
<evidence type="ECO:0000256" key="10">
    <source>
        <dbReference type="ARBA" id="ARBA00023165"/>
    </source>
</evidence>
<feature type="region of interest" description="Disordered" evidence="15">
    <location>
        <begin position="24"/>
        <end position="138"/>
    </location>
</feature>
<dbReference type="Gene3D" id="2.60.40.10">
    <property type="entry name" value="Immunoglobulins"/>
    <property type="match status" value="1"/>
</dbReference>
<keyword evidence="4 16" id="KW-0812">Transmembrane</keyword>
<dbReference type="GO" id="GO:0055036">
    <property type="term" value="C:virion membrane"/>
    <property type="evidence" value="ECO:0007669"/>
    <property type="project" value="UniProtKB-SubCell"/>
</dbReference>
<dbReference type="GO" id="GO:0042784">
    <property type="term" value="P:symbiont-mediated suppression of host complement activation"/>
    <property type="evidence" value="ECO:0007669"/>
    <property type="project" value="UniProtKB-KW"/>
</dbReference>
<keyword evidence="12" id="KW-1087">Inhibition of host complement factors by virus</keyword>
<evidence type="ECO:0000256" key="7">
    <source>
        <dbReference type="ARBA" id="ARBA00022989"/>
    </source>
</evidence>
<organism evidence="18 19">
    <name type="scientific">Bovine herpesvirus 1.2 (strain K22)</name>
    <name type="common">BoHV-1</name>
    <name type="synonym">Infectious bovine rhinotracheitis virus</name>
    <dbReference type="NCBI Taxonomy" id="31519"/>
    <lineage>
        <taxon>Viruses</taxon>
        <taxon>Duplodnaviria</taxon>
        <taxon>Heunggongvirae</taxon>
        <taxon>Peploviricota</taxon>
        <taxon>Herviviricetes</taxon>
        <taxon>Herpesvirales</taxon>
        <taxon>Orthoherpesviridae</taxon>
        <taxon>Alphaherpesvirinae</taxon>
        <taxon>Varicellovirus</taxon>
        <taxon>Varicellovirus bovinealpha1</taxon>
    </lineage>
</organism>
<dbReference type="InterPro" id="IPR001038">
    <property type="entry name" value="GA_GC"/>
</dbReference>
<keyword evidence="14" id="KW-1160">Virus entry into host cell</keyword>
<evidence type="ECO:0000256" key="11">
    <source>
        <dbReference type="ARBA" id="ARBA00023180"/>
    </source>
</evidence>
<evidence type="ECO:0000313" key="18">
    <source>
        <dbReference type="EMBL" id="AIQ80596.1"/>
    </source>
</evidence>
<proteinExistence type="inferred from homology"/>
<feature type="compositionally biased region" description="Low complexity" evidence="15">
    <location>
        <begin position="41"/>
        <end position="54"/>
    </location>
</feature>
<keyword evidence="13" id="KW-0899">Viral immunoevasion</keyword>
<evidence type="ECO:0000259" key="17">
    <source>
        <dbReference type="PROSITE" id="PS50835"/>
    </source>
</evidence>
<evidence type="ECO:0000256" key="9">
    <source>
        <dbReference type="ARBA" id="ARBA00023157"/>
    </source>
</evidence>
<protein>
    <submittedName>
        <fullName evidence="18">Envelope glycoprotein C</fullName>
    </submittedName>
</protein>
<evidence type="ECO:0000313" key="19">
    <source>
        <dbReference type="Proteomes" id="UP000170085"/>
    </source>
</evidence>
<comment type="subcellular location">
    <subcellularLocation>
        <location evidence="1">Virion membrane</location>
        <topology evidence="1">Single-pass membrane protein</topology>
    </subcellularLocation>
</comment>
<evidence type="ECO:0000256" key="4">
    <source>
        <dbReference type="ARBA" id="ARBA00022692"/>
    </source>
</evidence>
<dbReference type="GO" id="GO:0019031">
    <property type="term" value="C:viral envelope"/>
    <property type="evidence" value="ECO:0007669"/>
    <property type="project" value="UniProtKB-KW"/>
</dbReference>
<dbReference type="PROSITE" id="PS50835">
    <property type="entry name" value="IG_LIKE"/>
    <property type="match status" value="1"/>
</dbReference>
<evidence type="ECO:0000256" key="14">
    <source>
        <dbReference type="ARBA" id="ARBA00023296"/>
    </source>
</evidence>
<dbReference type="InterPro" id="IPR013783">
    <property type="entry name" value="Ig-like_fold"/>
</dbReference>
<keyword evidence="5" id="KW-1161">Viral attachment to host cell</keyword>
<keyword evidence="7 16" id="KW-1133">Transmembrane helix</keyword>
<feature type="transmembrane region" description="Helical" evidence="16">
    <location>
        <begin position="476"/>
        <end position="500"/>
    </location>
</feature>
<dbReference type="Proteomes" id="UP000170085">
    <property type="component" value="Segment"/>
</dbReference>
<organismHost>
    <name type="scientific">Bos taurus</name>
    <name type="common">Bovine</name>
    <dbReference type="NCBI Taxonomy" id="9913"/>
</organismHost>
<dbReference type="EMBL" id="KM258880">
    <property type="protein sequence ID" value="AIQ80596.1"/>
    <property type="molecule type" value="Genomic_DNA"/>
</dbReference>
<keyword evidence="3" id="KW-0945">Host-virus interaction</keyword>
<dbReference type="InterPro" id="IPR007110">
    <property type="entry name" value="Ig-like_dom"/>
</dbReference>
<evidence type="ECO:0000256" key="8">
    <source>
        <dbReference type="ARBA" id="ARBA00023136"/>
    </source>
</evidence>
<name>A0A089N7W5_BHV1K</name>
<dbReference type="PRINTS" id="PR00668">
    <property type="entry name" value="GLYCPROTEINC"/>
</dbReference>
<dbReference type="Pfam" id="PF02124">
    <property type="entry name" value="Marek_A"/>
    <property type="match status" value="1"/>
</dbReference>
<keyword evidence="6" id="KW-0946">Virion</keyword>
<keyword evidence="18" id="KW-0261">Viral envelope protein</keyword>
<keyword evidence="11" id="KW-0325">Glycoprotein</keyword>
<evidence type="ECO:0000256" key="1">
    <source>
        <dbReference type="ARBA" id="ARBA00004381"/>
    </source>
</evidence>
<gene>
    <name evidence="18" type="primary">UL44</name>
</gene>
<feature type="domain" description="Ig-like" evidence="17">
    <location>
        <begin position="271"/>
        <end position="362"/>
    </location>
</feature>
<evidence type="ECO:0000256" key="3">
    <source>
        <dbReference type="ARBA" id="ARBA00022581"/>
    </source>
</evidence>
<keyword evidence="8 16" id="KW-0472">Membrane</keyword>
<dbReference type="InterPro" id="IPR036179">
    <property type="entry name" value="Ig-like_dom_sf"/>
</dbReference>
<dbReference type="GO" id="GO:0098671">
    <property type="term" value="P:adhesion receptor-mediated virion attachment to host cell"/>
    <property type="evidence" value="ECO:0007669"/>
    <property type="project" value="UniProtKB-KW"/>
</dbReference>
<evidence type="ECO:0000256" key="13">
    <source>
        <dbReference type="ARBA" id="ARBA00023280"/>
    </source>
</evidence>
<dbReference type="GO" id="GO:0046718">
    <property type="term" value="P:symbiont entry into host cell"/>
    <property type="evidence" value="ECO:0007669"/>
    <property type="project" value="UniProtKB-KW"/>
</dbReference>
<comment type="similarity">
    <text evidence="2">Belongs to the herpesviridae glycoprotein C family.</text>
</comment>
<dbReference type="SUPFAM" id="SSF48726">
    <property type="entry name" value="Immunoglobulin"/>
    <property type="match status" value="1"/>
</dbReference>
<reference evidence="18 19" key="1">
    <citation type="submission" date="2014-07" db="EMBL/GenBank/DDBJ databases">
        <title>Bovine herpesvirus type 1.2b (BoHV-1.2b): Four Complete Genome Sequences of BoHV-1.2b Genital and Respiratory Isolates and Comparative Analysis with BoHV-1.1.</title>
        <authorList>
            <person name="d'Offay J.M."/>
            <person name="Fulton R.W."/>
            <person name="Eberle R."/>
            <person name="Kirkland P.D."/>
        </authorList>
    </citation>
    <scope>NUCLEOTIDE SEQUENCE [LARGE SCALE GENOMIC DNA]</scope>
    <source>
        <strain evidence="18">K22</strain>
    </source>
</reference>